<proteinExistence type="predicted"/>
<dbReference type="InterPro" id="IPR029032">
    <property type="entry name" value="AhpD-like"/>
</dbReference>
<dbReference type="OrthoDB" id="5077630at2"/>
<dbReference type="SUPFAM" id="SSF69118">
    <property type="entry name" value="AhpD-like"/>
    <property type="match status" value="1"/>
</dbReference>
<dbReference type="Proteomes" id="UP000094969">
    <property type="component" value="Chromosome"/>
</dbReference>
<accession>A0A1D7TVH5</accession>
<evidence type="ECO:0000313" key="1">
    <source>
        <dbReference type="EMBL" id="AOO79121.1"/>
    </source>
</evidence>
<reference evidence="1 2" key="1">
    <citation type="journal article" date="2015" name="Antonie Van Leeuwenhoek">
        <title>Bosea vaviloviae sp. nov., a new species of slow-growing rhizobia isolated from nodules of the relict species Vavilovia formosa (Stev.) Fed.</title>
        <authorList>
            <person name="Safronova V.I."/>
            <person name="Kuznetsova I.G."/>
            <person name="Sazanova A.L."/>
            <person name="Kimeklis A.K."/>
            <person name="Belimov A.A."/>
            <person name="Andronov E.E."/>
            <person name="Pinaev A.G."/>
            <person name="Chizhevskaya E.P."/>
            <person name="Pukhaev A.R."/>
            <person name="Popov K.P."/>
            <person name="Willems A."/>
            <person name="Tikhonovich I.A."/>
        </authorList>
    </citation>
    <scope>NUCLEOTIDE SEQUENCE [LARGE SCALE GENOMIC DNA]</scope>
    <source>
        <strain evidence="1 2">Vaf18</strain>
    </source>
</reference>
<dbReference type="Gene3D" id="1.20.1290.10">
    <property type="entry name" value="AhpD-like"/>
    <property type="match status" value="1"/>
</dbReference>
<organism evidence="1 2">
    <name type="scientific">Bosea vaviloviae</name>
    <dbReference type="NCBI Taxonomy" id="1526658"/>
    <lineage>
        <taxon>Bacteria</taxon>
        <taxon>Pseudomonadati</taxon>
        <taxon>Pseudomonadota</taxon>
        <taxon>Alphaproteobacteria</taxon>
        <taxon>Hyphomicrobiales</taxon>
        <taxon>Boseaceae</taxon>
        <taxon>Bosea</taxon>
    </lineage>
</organism>
<dbReference type="EMBL" id="CP017147">
    <property type="protein sequence ID" value="AOO79121.1"/>
    <property type="molecule type" value="Genomic_DNA"/>
</dbReference>
<keyword evidence="2" id="KW-1185">Reference proteome</keyword>
<dbReference type="STRING" id="1526658.BHK69_00170"/>
<name>A0A1D7TVH5_9HYPH</name>
<dbReference type="KEGG" id="bvv:BHK69_00170"/>
<protein>
    <recommendedName>
        <fullName evidence="3">CMD domain protein</fullName>
    </recommendedName>
</protein>
<evidence type="ECO:0000313" key="2">
    <source>
        <dbReference type="Proteomes" id="UP000094969"/>
    </source>
</evidence>
<evidence type="ECO:0008006" key="3">
    <source>
        <dbReference type="Google" id="ProtNLM"/>
    </source>
</evidence>
<sequence length="159" mass="16939">MSSATLIEQLAGIEPGSALAQALSTRAEIMRLSQASHDAVLVPKEPGGLSHGLRAALAARMARQNADLALVAHYEACLARTGEVEAVPLSEPERQRIAAILRHADMLTLSPRDATRADIETLKAAGVEEADIVRLAELAAFVNYQIRVLAGLKVLRGTR</sequence>
<dbReference type="AlphaFoldDB" id="A0A1D7TVH5"/>
<gene>
    <name evidence="1" type="ORF">BHK69_00170</name>
</gene>